<evidence type="ECO:0000256" key="1">
    <source>
        <dbReference type="SAM" id="MobiDB-lite"/>
    </source>
</evidence>
<protein>
    <recommendedName>
        <fullName evidence="4">Short chain dehydrogenase</fullName>
    </recommendedName>
</protein>
<accession>A0ABW5FRU8</accession>
<evidence type="ECO:0000313" key="2">
    <source>
        <dbReference type="EMBL" id="MFD2416939.1"/>
    </source>
</evidence>
<keyword evidence="3" id="KW-1185">Reference proteome</keyword>
<evidence type="ECO:0008006" key="4">
    <source>
        <dbReference type="Google" id="ProtNLM"/>
    </source>
</evidence>
<sequence length="198" mass="21248">MTGGRALILAGTGMLPEVAETLVRQGWRVVLPSRRYHPLAVPEARPGTPVPKRSWRRGSFAQPGGESGRAVWVEASWDRPAELTEKAEAALAGPVDLLVAWVHGEYRIEVMRSVERLLATTASVVEVRPSAEATFGTEPVLPDHPTQLVLLGTASESDSSQLPSRAEIAEGVMAAVGRALDGHPASIRQIGLVRPMVR</sequence>
<dbReference type="RefSeq" id="WP_378264186.1">
    <property type="nucleotide sequence ID" value="NZ_JBHUKR010000006.1"/>
</dbReference>
<gene>
    <name evidence="2" type="ORF">ACFSXZ_11465</name>
</gene>
<name>A0ABW5FRU8_9PSEU</name>
<dbReference type="Proteomes" id="UP001597417">
    <property type="component" value="Unassembled WGS sequence"/>
</dbReference>
<comment type="caution">
    <text evidence="2">The sequence shown here is derived from an EMBL/GenBank/DDBJ whole genome shotgun (WGS) entry which is preliminary data.</text>
</comment>
<feature type="region of interest" description="Disordered" evidence="1">
    <location>
        <begin position="42"/>
        <end position="66"/>
    </location>
</feature>
<proteinExistence type="predicted"/>
<organism evidence="2 3">
    <name type="scientific">Amycolatopsis pigmentata</name>
    <dbReference type="NCBI Taxonomy" id="450801"/>
    <lineage>
        <taxon>Bacteria</taxon>
        <taxon>Bacillati</taxon>
        <taxon>Actinomycetota</taxon>
        <taxon>Actinomycetes</taxon>
        <taxon>Pseudonocardiales</taxon>
        <taxon>Pseudonocardiaceae</taxon>
        <taxon>Amycolatopsis</taxon>
    </lineage>
</organism>
<dbReference type="EMBL" id="JBHUKR010000006">
    <property type="protein sequence ID" value="MFD2416939.1"/>
    <property type="molecule type" value="Genomic_DNA"/>
</dbReference>
<evidence type="ECO:0000313" key="3">
    <source>
        <dbReference type="Proteomes" id="UP001597417"/>
    </source>
</evidence>
<reference evidence="3" key="1">
    <citation type="journal article" date="2019" name="Int. J. Syst. Evol. Microbiol.">
        <title>The Global Catalogue of Microorganisms (GCM) 10K type strain sequencing project: providing services to taxonomists for standard genome sequencing and annotation.</title>
        <authorList>
            <consortium name="The Broad Institute Genomics Platform"/>
            <consortium name="The Broad Institute Genome Sequencing Center for Infectious Disease"/>
            <person name="Wu L."/>
            <person name="Ma J."/>
        </authorList>
    </citation>
    <scope>NUCLEOTIDE SEQUENCE [LARGE SCALE GENOMIC DNA]</scope>
    <source>
        <strain evidence="3">CGMCC 4.7645</strain>
    </source>
</reference>